<dbReference type="Proteomes" id="UP001589783">
    <property type="component" value="Unassembled WGS sequence"/>
</dbReference>
<feature type="domain" description="DUF7168" evidence="2">
    <location>
        <begin position="69"/>
        <end position="211"/>
    </location>
</feature>
<gene>
    <name evidence="3" type="ORF">ACFFJD_01620</name>
</gene>
<evidence type="ECO:0000313" key="3">
    <source>
        <dbReference type="EMBL" id="MFC0313550.1"/>
    </source>
</evidence>
<comment type="caution">
    <text evidence="3">The sequence shown here is derived from an EMBL/GenBank/DDBJ whole genome shotgun (WGS) entry which is preliminary data.</text>
</comment>
<dbReference type="InterPro" id="IPR055592">
    <property type="entry name" value="DUF7168"/>
</dbReference>
<dbReference type="Pfam" id="PF23771">
    <property type="entry name" value="DUF7168"/>
    <property type="match status" value="1"/>
</dbReference>
<proteinExistence type="predicted"/>
<sequence>MTNTDKMITKIGNLLRQAEGTDNLAEAEAFTEAAQRLATAHAVDLELARTAAGQRDRRPQPVIKQVHMGTKGTKGLRTYVALFLAIARANDVRCDIASNSTYVVAYGDDTDIEWVQTLYAALLLQMVRACEAYLAAGEWRGQTVLREVRRGDRWSGFYTDVQETALSRVTARLQFQEAFAERIGDRLQQARAESVEAAEVEAQSSSVALVLKGKEVRVTEFYQAHSGARGSWRGACSNAHSSHARGAGSAAAAAASLDETSSTSLSGARRAVGA</sequence>
<accession>A0ABV6H3U8</accession>
<evidence type="ECO:0000259" key="1">
    <source>
        <dbReference type="Pfam" id="PF10979"/>
    </source>
</evidence>
<organism evidence="3 4">
    <name type="scientific">Gordonia phosphorivorans</name>
    <dbReference type="NCBI Taxonomy" id="1056982"/>
    <lineage>
        <taxon>Bacteria</taxon>
        <taxon>Bacillati</taxon>
        <taxon>Actinomycetota</taxon>
        <taxon>Actinomycetes</taxon>
        <taxon>Mycobacteriales</taxon>
        <taxon>Gordoniaceae</taxon>
        <taxon>Gordonia</taxon>
    </lineage>
</organism>
<dbReference type="EMBL" id="JBHLWV010000006">
    <property type="protein sequence ID" value="MFC0313550.1"/>
    <property type="molecule type" value="Genomic_DNA"/>
</dbReference>
<reference evidence="3 4" key="1">
    <citation type="submission" date="2024-09" db="EMBL/GenBank/DDBJ databases">
        <authorList>
            <person name="Sun Q."/>
            <person name="Mori K."/>
        </authorList>
    </citation>
    <scope>NUCLEOTIDE SEQUENCE [LARGE SCALE GENOMIC DNA]</scope>
    <source>
        <strain evidence="3 4">CCM 7957</strain>
    </source>
</reference>
<dbReference type="InterPro" id="IPR024498">
    <property type="entry name" value="DUF2786"/>
</dbReference>
<dbReference type="Pfam" id="PF10979">
    <property type="entry name" value="DUF2786"/>
    <property type="match status" value="1"/>
</dbReference>
<feature type="domain" description="DUF2786" evidence="1">
    <location>
        <begin position="6"/>
        <end position="44"/>
    </location>
</feature>
<name>A0ABV6H3U8_9ACTN</name>
<evidence type="ECO:0000259" key="2">
    <source>
        <dbReference type="Pfam" id="PF23771"/>
    </source>
</evidence>
<protein>
    <submittedName>
        <fullName evidence="3">DUF2786 domain-containing protein</fullName>
    </submittedName>
</protein>
<dbReference type="RefSeq" id="WP_382359936.1">
    <property type="nucleotide sequence ID" value="NZ_JBHLWV010000006.1"/>
</dbReference>
<keyword evidence="4" id="KW-1185">Reference proteome</keyword>
<evidence type="ECO:0000313" key="4">
    <source>
        <dbReference type="Proteomes" id="UP001589783"/>
    </source>
</evidence>